<protein>
    <submittedName>
        <fullName evidence="2">Uncharacterized protein</fullName>
    </submittedName>
</protein>
<gene>
    <name evidence="2" type="ORF">VN97_g2302</name>
</gene>
<keyword evidence="1" id="KW-0472">Membrane</keyword>
<feature type="transmembrane region" description="Helical" evidence="1">
    <location>
        <begin position="14"/>
        <end position="40"/>
    </location>
</feature>
<reference evidence="2" key="1">
    <citation type="submission" date="2015-06" db="EMBL/GenBank/DDBJ databases">
        <authorList>
            <person name="Nguyen H."/>
        </authorList>
    </citation>
    <scope>NUCLEOTIDE SEQUENCE</scope>
    <source>
        <strain evidence="2">DAOM 180753</strain>
    </source>
</reference>
<evidence type="ECO:0000313" key="3">
    <source>
        <dbReference type="Proteomes" id="UP001227192"/>
    </source>
</evidence>
<dbReference type="AlphaFoldDB" id="A0AAI9TPU7"/>
<keyword evidence="3" id="KW-1185">Reference proteome</keyword>
<dbReference type="EMBL" id="LACB01000044">
    <property type="protein sequence ID" value="KAJ9490912.1"/>
    <property type="molecule type" value="Genomic_DNA"/>
</dbReference>
<evidence type="ECO:0000256" key="1">
    <source>
        <dbReference type="SAM" id="Phobius"/>
    </source>
</evidence>
<comment type="caution">
    <text evidence="2">The sequence shown here is derived from an EMBL/GenBank/DDBJ whole genome shotgun (WGS) entry which is preliminary data.</text>
</comment>
<proteinExistence type="predicted"/>
<reference evidence="2" key="2">
    <citation type="journal article" date="2016" name="Fungal Biol.">
        <title>Ochratoxin A production by Penicillium thymicola.</title>
        <authorList>
            <person name="Nguyen H.D.T."/>
            <person name="McMullin D.R."/>
            <person name="Ponomareva E."/>
            <person name="Riley R."/>
            <person name="Pomraning K.R."/>
            <person name="Baker S.E."/>
            <person name="Seifert K.A."/>
        </authorList>
    </citation>
    <scope>NUCLEOTIDE SEQUENCE</scope>
    <source>
        <strain evidence="2">DAOM 180753</strain>
    </source>
</reference>
<keyword evidence="1" id="KW-0812">Transmembrane</keyword>
<name>A0AAI9TPU7_PENTH</name>
<dbReference type="Proteomes" id="UP001227192">
    <property type="component" value="Unassembled WGS sequence"/>
</dbReference>
<evidence type="ECO:0000313" key="2">
    <source>
        <dbReference type="EMBL" id="KAJ9490912.1"/>
    </source>
</evidence>
<keyword evidence="1" id="KW-1133">Transmembrane helix</keyword>
<accession>A0AAI9TPU7</accession>
<sequence length="86" mass="10243">MPAFALDLAPLCSFVFFFFNCIVFWRFLFPAFFFLLLLLFRFHNTVYISDWTWTGDAKIRAGNRPFITPYFFSRRPPITAALQNDE</sequence>
<organism evidence="2 3">
    <name type="scientific">Penicillium thymicola</name>
    <dbReference type="NCBI Taxonomy" id="293382"/>
    <lineage>
        <taxon>Eukaryota</taxon>
        <taxon>Fungi</taxon>
        <taxon>Dikarya</taxon>
        <taxon>Ascomycota</taxon>
        <taxon>Pezizomycotina</taxon>
        <taxon>Eurotiomycetes</taxon>
        <taxon>Eurotiomycetidae</taxon>
        <taxon>Eurotiales</taxon>
        <taxon>Aspergillaceae</taxon>
        <taxon>Penicillium</taxon>
    </lineage>
</organism>